<dbReference type="OrthoDB" id="2119228at2759"/>
<dbReference type="Pfam" id="PF13472">
    <property type="entry name" value="Lipase_GDSL_2"/>
    <property type="match status" value="1"/>
</dbReference>
<feature type="domain" description="SGNH hydrolase-type esterase" evidence="4">
    <location>
        <begin position="503"/>
        <end position="688"/>
    </location>
</feature>
<evidence type="ECO:0000313" key="5">
    <source>
        <dbReference type="EMBL" id="KAF6831967.1"/>
    </source>
</evidence>
<dbReference type="CDD" id="cd01833">
    <property type="entry name" value="XynB_like"/>
    <property type="match status" value="1"/>
</dbReference>
<keyword evidence="6" id="KW-1185">Reference proteome</keyword>
<dbReference type="Gene3D" id="2.130.10.130">
    <property type="entry name" value="Integrin alpha, N-terminal"/>
    <property type="match status" value="2"/>
</dbReference>
<accession>A0A8H6KI88</accession>
<reference evidence="5" key="1">
    <citation type="journal article" date="2020" name="Phytopathology">
        <title>Genome Sequence Resources of Colletotrichum truncatum, C. plurivorum, C. musicola, and C. sojae: Four Species Pathogenic to Soybean (Glycine max).</title>
        <authorList>
            <person name="Rogerio F."/>
            <person name="Boufleur T.R."/>
            <person name="Ciampi-Guillardi M."/>
            <person name="Sukno S.A."/>
            <person name="Thon M.R."/>
            <person name="Massola Junior N.S."/>
            <person name="Baroncelli R."/>
        </authorList>
    </citation>
    <scope>NUCLEOTIDE SEQUENCE</scope>
    <source>
        <strain evidence="5">LFN0074</strain>
    </source>
</reference>
<dbReference type="InterPro" id="IPR013830">
    <property type="entry name" value="SGNH_hydro"/>
</dbReference>
<evidence type="ECO:0000256" key="2">
    <source>
        <dbReference type="SAM" id="MobiDB-lite"/>
    </source>
</evidence>
<dbReference type="EMBL" id="WIGM01000248">
    <property type="protein sequence ID" value="KAF6831967.1"/>
    <property type="molecule type" value="Genomic_DNA"/>
</dbReference>
<feature type="chain" id="PRO_5034097611" description="SGNH hydrolase-type esterase domain-containing protein" evidence="3">
    <location>
        <begin position="21"/>
        <end position="1398"/>
    </location>
</feature>
<dbReference type="PANTHER" id="PTHR37981">
    <property type="entry name" value="LIPASE 2"/>
    <property type="match status" value="1"/>
</dbReference>
<comment type="caution">
    <text evidence="5">The sequence shown here is derived from an EMBL/GenBank/DDBJ whole genome shotgun (WGS) entry which is preliminary data.</text>
</comment>
<dbReference type="InterPro" id="IPR028994">
    <property type="entry name" value="Integrin_alpha_N"/>
</dbReference>
<feature type="compositionally biased region" description="Basic and acidic residues" evidence="2">
    <location>
        <begin position="707"/>
        <end position="717"/>
    </location>
</feature>
<dbReference type="InterPro" id="IPR036514">
    <property type="entry name" value="SGNH_hydro_sf"/>
</dbReference>
<evidence type="ECO:0000313" key="6">
    <source>
        <dbReference type="Proteomes" id="UP000639643"/>
    </source>
</evidence>
<feature type="region of interest" description="Disordered" evidence="2">
    <location>
        <begin position="707"/>
        <end position="747"/>
    </location>
</feature>
<gene>
    <name evidence="5" type="ORF">CMUS01_07121</name>
</gene>
<dbReference type="InterPro" id="IPR037460">
    <property type="entry name" value="SEST-like"/>
</dbReference>
<dbReference type="SUPFAM" id="SSF52266">
    <property type="entry name" value="SGNH hydrolase"/>
    <property type="match status" value="2"/>
</dbReference>
<dbReference type="Gene3D" id="3.40.50.1110">
    <property type="entry name" value="SGNH hydrolase"/>
    <property type="match status" value="2"/>
</dbReference>
<dbReference type="GO" id="GO:0016788">
    <property type="term" value="F:hydrolase activity, acting on ester bonds"/>
    <property type="evidence" value="ECO:0007669"/>
    <property type="project" value="InterPro"/>
</dbReference>
<dbReference type="Pfam" id="PF13517">
    <property type="entry name" value="FG-GAP_3"/>
    <property type="match status" value="2"/>
</dbReference>
<evidence type="ECO:0000259" key="4">
    <source>
        <dbReference type="Pfam" id="PF13472"/>
    </source>
</evidence>
<dbReference type="GO" id="GO:0006629">
    <property type="term" value="P:lipid metabolic process"/>
    <property type="evidence" value="ECO:0007669"/>
    <property type="project" value="TreeGrafter"/>
</dbReference>
<dbReference type="InterPro" id="IPR013517">
    <property type="entry name" value="FG-GAP"/>
</dbReference>
<name>A0A8H6KI88_9PEZI</name>
<dbReference type="SUPFAM" id="SSF69318">
    <property type="entry name" value="Integrin alpha N-terminal domain"/>
    <property type="match status" value="2"/>
</dbReference>
<protein>
    <recommendedName>
        <fullName evidence="4">SGNH hydrolase-type esterase domain-containing protein</fullName>
    </recommendedName>
</protein>
<feature type="signal peptide" evidence="3">
    <location>
        <begin position="1"/>
        <end position="20"/>
    </location>
</feature>
<organism evidence="5 6">
    <name type="scientific">Colletotrichum musicola</name>
    <dbReference type="NCBI Taxonomy" id="2175873"/>
    <lineage>
        <taxon>Eukaryota</taxon>
        <taxon>Fungi</taxon>
        <taxon>Dikarya</taxon>
        <taxon>Ascomycota</taxon>
        <taxon>Pezizomycotina</taxon>
        <taxon>Sordariomycetes</taxon>
        <taxon>Hypocreomycetidae</taxon>
        <taxon>Glomerellales</taxon>
        <taxon>Glomerellaceae</taxon>
        <taxon>Colletotrichum</taxon>
        <taxon>Colletotrichum orchidearum species complex</taxon>
    </lineage>
</organism>
<evidence type="ECO:0000256" key="3">
    <source>
        <dbReference type="SAM" id="SignalP"/>
    </source>
</evidence>
<dbReference type="PANTHER" id="PTHR37981:SF1">
    <property type="entry name" value="SGNH HYDROLASE-TYPE ESTERASE DOMAIN-CONTAINING PROTEIN"/>
    <property type="match status" value="1"/>
</dbReference>
<proteinExistence type="predicted"/>
<dbReference type="CDD" id="cd01823">
    <property type="entry name" value="SEST_like"/>
    <property type="match status" value="1"/>
</dbReference>
<evidence type="ECO:0000256" key="1">
    <source>
        <dbReference type="ARBA" id="ARBA00022729"/>
    </source>
</evidence>
<dbReference type="Proteomes" id="UP000639643">
    <property type="component" value="Unassembled WGS sequence"/>
</dbReference>
<keyword evidence="1 3" id="KW-0732">Signal</keyword>
<sequence>MPLSWWQFAAVTLAAGRVASLPASYLSNNASMPTVLSMRQVEYDPDDLSHIKSLAAVGDSYSAGIGAGDRLGSIVNALDPHSAWACSRYSHSYPMFVDADPRLGDPKSRKWQFESCSGAVTNDVVENQIPRIDGNQDAILLSAGGNDVQLLEILNQCIFQWAVLTDSQVLIAKAAALKEGIDWAEDYDWDKLAVGCDGQLAASDKLIDSSVFAENLDKVIDAAKSKLSSDGMVYMTGYTKFFAEDLSPSCEDVTWSTWINELYNKFALEKAYLTINRRRRMNELVDKVNKKLGEAVKRAGSKVKFVDYDKYVGYHGGRFCEDGVDESTNESNTRIGLMFYELNSWDPFGSTPWKRSNGDSLSHTFDGQQDIFAQITLLLEPDAEFAHQDRFEGDTASVASISAADNDTVKAAGFFDIQVPGILPDGYGRVFHPQILLHSLIADRIVFEMVNTKLEKDSLETAPEVASLGTCELDPSNPTTMRYKGTKGGKEVKPGTKLRILGVGDSITVGFLSDRNGGDGNGYRRQLKNDLSKDEVVFAGMETMSGTMSGNRFAAWSGQTIKYIDDHVENSLKQRPNIVLVHAGTNDMNPSLNIAKEGNHPAGAADRLGKLLDKIIKACPDATVLVGMIINTCDPNQSPRTKEYQALIPGVVKKRKDAGHHILAADFTSYETDHLQDCIHPTNDGYKLFGSYWYDFITQIPNDWIKKPVGDDPKDDGGDGANGGLDGNIPAPDWGPDPVTPTTPEKVGDAYINARPTETYTCNAKPQWHATGQIALGNVGRNGDWKFKKHWVEAGKVADGLKRDPRYVRLHDMNGDGKADYVWIHPDTGEIRCWINNLPEPWSKAGNNDDIIGSGAGPADTVFLADMNGDGLDDYMVVNPNNGAVKIWWNYGPDDSWVNGWKFVEGGEIASGVPHANLKTLRFPDINGDGRADYVYIGKGGALKHHLNTGSAGGEDVLFLAQGGIATGAVNDISRLVFADLNGDGRDDYLIWDDDAGLTGFLNQPTQKEGVPVYIDQGPAKTLADGISQKPESIRLADLDGDGMDDYTYIDDNGAIWLWYNRGTGDTSMLIDGLHFADINGDGTDDYVWLEPETGAPIVYLSDGLAKKSSEPLGWDWIPLNGAKPIASGAAPASQVIFGDVTGDGKDDYIVVDPKTGKLSVWMNMGEDKDTPEGWKWQFIDIDASGLGLGKNVRIADIDGDGWDDYIYLNEKGATKIYRNMYLAEVPVWKPLPEADAEGISQRPEEISFHDINGDGKADYVWTRAHDGAVFVWLNNYPNQPAWLPQGQVADGWTSGSLVKWASMYVKRFKKLVKPTSSYIAVRPNDGAVAAWMNGCRFGDHGPPTKLAPHGNVKTSSLEGFGNFSDPIANSSRPLDKSSEPLTNISRPLVNARFEQMT</sequence>